<dbReference type="Proteomes" id="UP000827092">
    <property type="component" value="Unassembled WGS sequence"/>
</dbReference>
<dbReference type="AlphaFoldDB" id="A0AAV6TJX1"/>
<gene>
    <name evidence="2" type="ORF">JTE90_026241</name>
</gene>
<feature type="region of interest" description="Disordered" evidence="1">
    <location>
        <begin position="199"/>
        <end position="229"/>
    </location>
</feature>
<protein>
    <submittedName>
        <fullName evidence="2">Uncharacterized protein</fullName>
    </submittedName>
</protein>
<comment type="caution">
    <text evidence="2">The sequence shown here is derived from an EMBL/GenBank/DDBJ whole genome shotgun (WGS) entry which is preliminary data.</text>
</comment>
<accession>A0AAV6TJX1</accession>
<evidence type="ECO:0000313" key="3">
    <source>
        <dbReference type="Proteomes" id="UP000827092"/>
    </source>
</evidence>
<proteinExistence type="predicted"/>
<dbReference type="EMBL" id="JAFNEN010003649">
    <property type="protein sequence ID" value="KAG8171710.1"/>
    <property type="molecule type" value="Genomic_DNA"/>
</dbReference>
<evidence type="ECO:0000313" key="2">
    <source>
        <dbReference type="EMBL" id="KAG8171710.1"/>
    </source>
</evidence>
<name>A0AAV6TJX1_9ARAC</name>
<feature type="compositionally biased region" description="Low complexity" evidence="1">
    <location>
        <begin position="102"/>
        <end position="121"/>
    </location>
</feature>
<feature type="region of interest" description="Disordered" evidence="1">
    <location>
        <begin position="102"/>
        <end position="136"/>
    </location>
</feature>
<evidence type="ECO:0000256" key="1">
    <source>
        <dbReference type="SAM" id="MobiDB-lite"/>
    </source>
</evidence>
<sequence>MFNCCSHEPFSSFSPQGLSLEYLLLPTKICTGGAPGGLTPGNLQQLTARHRDPPTHCGVNLHEGSSAVAARLRPNAGASSIFRASCFGRVSSGLVLSGHSSPSFGSQRVRSNSATSTSVNAAGLRCAPPARERGSRMRADLRRPVFHFAAGLIQDPLTRAHVRLLGPCFKTGRVEFTTRLRLHFQATRLQGDRIRIEPSSYGPRTHFGQQPRSRGLAAESVSGTLTPKRHISPRPCERGFGRWLLPVHSPLLRESLLVSFPPLIYMLKFSGYLV</sequence>
<reference evidence="2 3" key="1">
    <citation type="journal article" date="2022" name="Nat. Ecol. Evol.">
        <title>A masculinizing supergene underlies an exaggerated male reproductive morph in a spider.</title>
        <authorList>
            <person name="Hendrickx F."/>
            <person name="De Corte Z."/>
            <person name="Sonet G."/>
            <person name="Van Belleghem S.M."/>
            <person name="Kostlbacher S."/>
            <person name="Vangestel C."/>
        </authorList>
    </citation>
    <scope>NUCLEOTIDE SEQUENCE [LARGE SCALE GENOMIC DNA]</scope>
    <source>
        <strain evidence="2">W744_W776</strain>
    </source>
</reference>
<keyword evidence="3" id="KW-1185">Reference proteome</keyword>
<organism evidence="2 3">
    <name type="scientific">Oedothorax gibbosus</name>
    <dbReference type="NCBI Taxonomy" id="931172"/>
    <lineage>
        <taxon>Eukaryota</taxon>
        <taxon>Metazoa</taxon>
        <taxon>Ecdysozoa</taxon>
        <taxon>Arthropoda</taxon>
        <taxon>Chelicerata</taxon>
        <taxon>Arachnida</taxon>
        <taxon>Araneae</taxon>
        <taxon>Araneomorphae</taxon>
        <taxon>Entelegynae</taxon>
        <taxon>Araneoidea</taxon>
        <taxon>Linyphiidae</taxon>
        <taxon>Erigoninae</taxon>
        <taxon>Oedothorax</taxon>
    </lineage>
</organism>